<evidence type="ECO:0000313" key="3">
    <source>
        <dbReference type="Proteomes" id="UP000612899"/>
    </source>
</evidence>
<dbReference type="Proteomes" id="UP000612899">
    <property type="component" value="Unassembled WGS sequence"/>
</dbReference>
<dbReference type="AlphaFoldDB" id="A0A8J3VJM4"/>
<feature type="chain" id="PRO_5035229106" evidence="1">
    <location>
        <begin position="28"/>
        <end position="179"/>
    </location>
</feature>
<sequence length="179" mass="19279">MKKRFMALVVSAVAALSTGLVATPAHAVVDCHDSWISAGSLGRVQVCYPHDYYSPQTLQTAATFGYFYVNVHDWTNDGISIYVEYQLWGSSVWFAIPNSGDDYGGPAASSDVVVNEFNNGQPIKYLRVHEAGHGAFSYLFKPIEGAGSGNGCGLENIAGDLIGKWRDGYIVPNCPTGAY</sequence>
<organism evidence="2 3">
    <name type="scientific">Rhizocola hellebori</name>
    <dbReference type="NCBI Taxonomy" id="1392758"/>
    <lineage>
        <taxon>Bacteria</taxon>
        <taxon>Bacillati</taxon>
        <taxon>Actinomycetota</taxon>
        <taxon>Actinomycetes</taxon>
        <taxon>Micromonosporales</taxon>
        <taxon>Micromonosporaceae</taxon>
        <taxon>Rhizocola</taxon>
    </lineage>
</organism>
<name>A0A8J3VJM4_9ACTN</name>
<keyword evidence="3" id="KW-1185">Reference proteome</keyword>
<dbReference type="RefSeq" id="WP_203911963.1">
    <property type="nucleotide sequence ID" value="NZ_BONY01000046.1"/>
</dbReference>
<gene>
    <name evidence="2" type="ORF">Rhe02_62680</name>
</gene>
<accession>A0A8J3VJM4</accession>
<reference evidence="2" key="1">
    <citation type="submission" date="2021-01" db="EMBL/GenBank/DDBJ databases">
        <title>Whole genome shotgun sequence of Rhizocola hellebori NBRC 109834.</title>
        <authorList>
            <person name="Komaki H."/>
            <person name="Tamura T."/>
        </authorList>
    </citation>
    <scope>NUCLEOTIDE SEQUENCE</scope>
    <source>
        <strain evidence="2">NBRC 109834</strain>
    </source>
</reference>
<evidence type="ECO:0000256" key="1">
    <source>
        <dbReference type="SAM" id="SignalP"/>
    </source>
</evidence>
<evidence type="ECO:0000313" key="2">
    <source>
        <dbReference type="EMBL" id="GIH08201.1"/>
    </source>
</evidence>
<dbReference type="EMBL" id="BONY01000046">
    <property type="protein sequence ID" value="GIH08201.1"/>
    <property type="molecule type" value="Genomic_DNA"/>
</dbReference>
<proteinExistence type="predicted"/>
<protein>
    <submittedName>
        <fullName evidence="2">Uncharacterized protein</fullName>
    </submittedName>
</protein>
<feature type="signal peptide" evidence="1">
    <location>
        <begin position="1"/>
        <end position="27"/>
    </location>
</feature>
<comment type="caution">
    <text evidence="2">The sequence shown here is derived from an EMBL/GenBank/DDBJ whole genome shotgun (WGS) entry which is preliminary data.</text>
</comment>
<keyword evidence="1" id="KW-0732">Signal</keyword>